<dbReference type="InParanoid" id="K2R8M8"/>
<proteinExistence type="predicted"/>
<reference evidence="2 3" key="1">
    <citation type="journal article" date="2012" name="BMC Genomics">
        <title>Tools to kill: Genome of one of the most destructive plant pathogenic fungi Macrophomina phaseolina.</title>
        <authorList>
            <person name="Islam M.S."/>
            <person name="Haque M.S."/>
            <person name="Islam M.M."/>
            <person name="Emdad E.M."/>
            <person name="Halim A."/>
            <person name="Hossen Q.M.M."/>
            <person name="Hossain M.Z."/>
            <person name="Ahmed B."/>
            <person name="Rahim S."/>
            <person name="Rahman M.S."/>
            <person name="Alam M.M."/>
            <person name="Hou S."/>
            <person name="Wan X."/>
            <person name="Saito J.A."/>
            <person name="Alam M."/>
        </authorList>
    </citation>
    <scope>NUCLEOTIDE SEQUENCE [LARGE SCALE GENOMIC DNA]</scope>
    <source>
        <strain evidence="2 3">MS6</strain>
    </source>
</reference>
<dbReference type="HOGENOM" id="CLU_3322437_0_0_1"/>
<dbReference type="EMBL" id="AHHD01000740">
    <property type="protein sequence ID" value="EKG09252.1"/>
    <property type="molecule type" value="Genomic_DNA"/>
</dbReference>
<dbReference type="Proteomes" id="UP000007129">
    <property type="component" value="Unassembled WGS sequence"/>
</dbReference>
<evidence type="ECO:0000313" key="2">
    <source>
        <dbReference type="EMBL" id="EKG09252.1"/>
    </source>
</evidence>
<comment type="caution">
    <text evidence="2">The sequence shown here is derived from an EMBL/GenBank/DDBJ whole genome shotgun (WGS) entry which is preliminary data.</text>
</comment>
<feature type="region of interest" description="Disordered" evidence="1">
    <location>
        <begin position="1"/>
        <end position="39"/>
    </location>
</feature>
<sequence length="39" mass="4746">SSGPSTRIGLRRREPSFARRTRDTKRTGFAKRRRRRRPY</sequence>
<feature type="non-terminal residue" evidence="2">
    <location>
        <position position="39"/>
    </location>
</feature>
<dbReference type="AlphaFoldDB" id="K2R8M8"/>
<protein>
    <submittedName>
        <fullName evidence="2">Uncharacterized protein</fullName>
    </submittedName>
</protein>
<gene>
    <name evidence="2" type="ORF">MPH_13748</name>
</gene>
<name>K2R8M8_MACPH</name>
<dbReference type="VEuPathDB" id="FungiDB:MPH_13748"/>
<evidence type="ECO:0000313" key="3">
    <source>
        <dbReference type="Proteomes" id="UP000007129"/>
    </source>
</evidence>
<evidence type="ECO:0000256" key="1">
    <source>
        <dbReference type="SAM" id="MobiDB-lite"/>
    </source>
</evidence>
<feature type="compositionally biased region" description="Basic residues" evidence="1">
    <location>
        <begin position="28"/>
        <end position="39"/>
    </location>
</feature>
<feature type="non-terminal residue" evidence="2">
    <location>
        <position position="1"/>
    </location>
</feature>
<organism evidence="2 3">
    <name type="scientific">Macrophomina phaseolina (strain MS6)</name>
    <name type="common">Charcoal rot fungus</name>
    <dbReference type="NCBI Taxonomy" id="1126212"/>
    <lineage>
        <taxon>Eukaryota</taxon>
        <taxon>Fungi</taxon>
        <taxon>Dikarya</taxon>
        <taxon>Ascomycota</taxon>
        <taxon>Pezizomycotina</taxon>
        <taxon>Dothideomycetes</taxon>
        <taxon>Dothideomycetes incertae sedis</taxon>
        <taxon>Botryosphaeriales</taxon>
        <taxon>Botryosphaeriaceae</taxon>
        <taxon>Macrophomina</taxon>
    </lineage>
</organism>
<feature type="compositionally biased region" description="Basic and acidic residues" evidence="1">
    <location>
        <begin position="11"/>
        <end position="26"/>
    </location>
</feature>
<accession>K2R8M8</accession>